<name>A0A1H9DJ81_9PROT</name>
<dbReference type="InterPro" id="IPR000073">
    <property type="entry name" value="AB_hydrolase_1"/>
</dbReference>
<evidence type="ECO:0000259" key="2">
    <source>
        <dbReference type="Pfam" id="PF12697"/>
    </source>
</evidence>
<dbReference type="GO" id="GO:0016787">
    <property type="term" value="F:hydrolase activity"/>
    <property type="evidence" value="ECO:0007669"/>
    <property type="project" value="UniProtKB-KW"/>
</dbReference>
<dbReference type="PANTHER" id="PTHR46118">
    <property type="entry name" value="PROTEIN ABHD11"/>
    <property type="match status" value="1"/>
</dbReference>
<dbReference type="Gene3D" id="3.40.50.1820">
    <property type="entry name" value="alpha/beta hydrolase"/>
    <property type="match status" value="1"/>
</dbReference>
<dbReference type="SUPFAM" id="SSF53474">
    <property type="entry name" value="alpha/beta-Hydrolases"/>
    <property type="match status" value="1"/>
</dbReference>
<dbReference type="InterPro" id="IPR029058">
    <property type="entry name" value="AB_hydrolase_fold"/>
</dbReference>
<reference evidence="4" key="1">
    <citation type="submission" date="2016-10" db="EMBL/GenBank/DDBJ databases">
        <authorList>
            <person name="Varghese N."/>
            <person name="Submissions S."/>
        </authorList>
    </citation>
    <scope>NUCLEOTIDE SEQUENCE [LARGE SCALE GENOMIC DNA]</scope>
    <source>
        <strain evidence="4">Nm9</strain>
    </source>
</reference>
<protein>
    <submittedName>
        <fullName evidence="3">Pimeloyl-ACP methyl ester carboxylesterase</fullName>
    </submittedName>
</protein>
<feature type="domain" description="AB hydrolase-1" evidence="2">
    <location>
        <begin position="31"/>
        <end position="273"/>
    </location>
</feature>
<organism evidence="3 4">
    <name type="scientific">Nitrosomonas ureae</name>
    <dbReference type="NCBI Taxonomy" id="44577"/>
    <lineage>
        <taxon>Bacteria</taxon>
        <taxon>Pseudomonadati</taxon>
        <taxon>Pseudomonadota</taxon>
        <taxon>Betaproteobacteria</taxon>
        <taxon>Nitrosomonadales</taxon>
        <taxon>Nitrosomonadaceae</taxon>
        <taxon>Nitrosomonas</taxon>
    </lineage>
</organism>
<dbReference type="EMBL" id="FOFX01000023">
    <property type="protein sequence ID" value="SEQ13562.1"/>
    <property type="molecule type" value="Genomic_DNA"/>
</dbReference>
<dbReference type="Pfam" id="PF12697">
    <property type="entry name" value="Abhydrolase_6"/>
    <property type="match status" value="1"/>
</dbReference>
<keyword evidence="1" id="KW-0378">Hydrolase</keyword>
<evidence type="ECO:0000313" key="4">
    <source>
        <dbReference type="Proteomes" id="UP000181998"/>
    </source>
</evidence>
<dbReference type="PANTHER" id="PTHR46118:SF4">
    <property type="entry name" value="PROTEIN ABHD11"/>
    <property type="match status" value="1"/>
</dbReference>
<dbReference type="RefSeq" id="WP_074721019.1">
    <property type="nucleotide sequence ID" value="NZ_FOFX01000023.1"/>
</dbReference>
<gene>
    <name evidence="3" type="ORF">SAMN05421510_10234</name>
</gene>
<sequence length="290" mass="33080">MDEKRYFQGEDGVKLAYRRWTPVQSTRNTPVVLLHGAASNATRWWHFVKHSRLTNDRLLLRPDLRGHGESLWRGPARIDDWSQDIVGMLRHEQQTHAVVVGHCLGANIALNFASRFPDMCAGLVLIEPMAREAVTGILVWLRRLLPALHLALGWIKLLNRLGIYRRRLGTLDLELLDRRLHEANTTQLKEMLADYGSPWHDIKTMPTVQYLGNLIELMQPLPVAAVHCPCLVIQSRGRSIADAKCTQIVLAVLPQVEFVTIDSDHWLPATHPDHLCELIDTWVLENPIPR</sequence>
<dbReference type="OrthoDB" id="9793083at2"/>
<accession>A0A1H9DJ81</accession>
<evidence type="ECO:0000256" key="1">
    <source>
        <dbReference type="ARBA" id="ARBA00022801"/>
    </source>
</evidence>
<evidence type="ECO:0000313" key="3">
    <source>
        <dbReference type="EMBL" id="SEQ13562.1"/>
    </source>
</evidence>
<proteinExistence type="predicted"/>
<dbReference type="AlphaFoldDB" id="A0A1H9DJ81"/>
<dbReference type="Proteomes" id="UP000181998">
    <property type="component" value="Unassembled WGS sequence"/>
</dbReference>